<keyword evidence="9" id="KW-0396">Initiation factor</keyword>
<dbReference type="InterPro" id="IPR050239">
    <property type="entry name" value="Sigma-70_RNA_pol_init_factors"/>
</dbReference>
<dbReference type="Pfam" id="PF04545">
    <property type="entry name" value="Sigma70_r4"/>
    <property type="match status" value="1"/>
</dbReference>
<feature type="compositionally biased region" description="Polar residues" evidence="6">
    <location>
        <begin position="23"/>
        <end position="37"/>
    </location>
</feature>
<keyword evidence="1 5" id="KW-0805">Transcription regulation</keyword>
<dbReference type="InterPro" id="IPR009042">
    <property type="entry name" value="RNA_pol_sigma70_r1_2"/>
</dbReference>
<dbReference type="Pfam" id="PF04542">
    <property type="entry name" value="Sigma70_r2"/>
    <property type="match status" value="1"/>
</dbReference>
<dbReference type="Pfam" id="PF00140">
    <property type="entry name" value="Sigma70_r1_2"/>
    <property type="match status" value="1"/>
</dbReference>
<dbReference type="EMBL" id="AANZ01000016">
    <property type="protein sequence ID" value="EAQ79006.1"/>
    <property type="molecule type" value="Genomic_DNA"/>
</dbReference>
<reference evidence="9 10" key="1">
    <citation type="submission" date="2006-02" db="EMBL/GenBank/DDBJ databases">
        <authorList>
            <person name="Amann R."/>
            <person name="Ferriera S."/>
            <person name="Johnson J."/>
            <person name="Kravitz S."/>
            <person name="Halpern A."/>
            <person name="Remington K."/>
            <person name="Beeson K."/>
            <person name="Tran B."/>
            <person name="Rogers Y.-H."/>
            <person name="Friedman R."/>
            <person name="Venter J.C."/>
        </authorList>
    </citation>
    <scope>NUCLEOTIDE SEQUENCE [LARGE SCALE GENOMIC DNA]</scope>
    <source>
        <strain evidence="9 10">DSM 3645</strain>
    </source>
</reference>
<dbReference type="InterPro" id="IPR013325">
    <property type="entry name" value="RNA_pol_sigma_r2"/>
</dbReference>
<dbReference type="Proteomes" id="UP000004358">
    <property type="component" value="Unassembled WGS sequence"/>
</dbReference>
<dbReference type="PROSITE" id="PS00716">
    <property type="entry name" value="SIGMA70_2"/>
    <property type="match status" value="1"/>
</dbReference>
<dbReference type="InterPro" id="IPR014284">
    <property type="entry name" value="RNA_pol_sigma-70_dom"/>
</dbReference>
<dbReference type="InterPro" id="IPR036388">
    <property type="entry name" value="WH-like_DNA-bd_sf"/>
</dbReference>
<evidence type="ECO:0000256" key="3">
    <source>
        <dbReference type="ARBA" id="ARBA00023125"/>
    </source>
</evidence>
<evidence type="ECO:0000256" key="2">
    <source>
        <dbReference type="ARBA" id="ARBA00023082"/>
    </source>
</evidence>
<evidence type="ECO:0000256" key="6">
    <source>
        <dbReference type="SAM" id="MobiDB-lite"/>
    </source>
</evidence>
<keyword evidence="3 5" id="KW-0238">DNA-binding</keyword>
<keyword evidence="9" id="KW-0648">Protein biosynthesis</keyword>
<dbReference type="PANTHER" id="PTHR30603">
    <property type="entry name" value="RNA POLYMERASE SIGMA FACTOR RPO"/>
    <property type="match status" value="1"/>
</dbReference>
<dbReference type="HOGENOM" id="CLU_014793_7_2_0"/>
<proteinExistence type="inferred from homology"/>
<dbReference type="RefSeq" id="WP_002650622.1">
    <property type="nucleotide sequence ID" value="NZ_CH672376.1"/>
</dbReference>
<evidence type="ECO:0000256" key="5">
    <source>
        <dbReference type="RuleBase" id="RU362124"/>
    </source>
</evidence>
<dbReference type="GO" id="GO:0006352">
    <property type="term" value="P:DNA-templated transcription initiation"/>
    <property type="evidence" value="ECO:0007669"/>
    <property type="project" value="InterPro"/>
</dbReference>
<keyword evidence="4 5" id="KW-0804">Transcription</keyword>
<name>A3ZWN2_9BACT</name>
<dbReference type="PANTHER" id="PTHR30603:SF47">
    <property type="entry name" value="RNA POLYMERASE SIGMA FACTOR SIGD, CHLOROPLASTIC"/>
    <property type="match status" value="1"/>
</dbReference>
<dbReference type="GO" id="GO:0003743">
    <property type="term" value="F:translation initiation factor activity"/>
    <property type="evidence" value="ECO:0007669"/>
    <property type="project" value="UniProtKB-KW"/>
</dbReference>
<accession>A3ZWN2</accession>
<dbReference type="InterPro" id="IPR007624">
    <property type="entry name" value="RNA_pol_sigma70_r3"/>
</dbReference>
<feature type="domain" description="RNA polymerase sigma-70" evidence="8">
    <location>
        <begin position="464"/>
        <end position="490"/>
    </location>
</feature>
<dbReference type="Gene3D" id="1.10.601.10">
    <property type="entry name" value="RNA Polymerase Primary Sigma Factor"/>
    <property type="match status" value="2"/>
</dbReference>
<dbReference type="NCBIfam" id="TIGR02937">
    <property type="entry name" value="sigma70-ECF"/>
    <property type="match status" value="1"/>
</dbReference>
<dbReference type="OrthoDB" id="9809557at2"/>
<dbReference type="STRING" id="314230.DSM3645_13620"/>
<dbReference type="SUPFAM" id="SSF88659">
    <property type="entry name" value="Sigma3 and sigma4 domains of RNA polymerase sigma factors"/>
    <property type="match status" value="2"/>
</dbReference>
<comment type="function">
    <text evidence="5">Sigma factors are initiation factors that promote the attachment of RNA polymerase to specific initiation sites and are then released.</text>
</comment>
<dbReference type="CDD" id="cd06171">
    <property type="entry name" value="Sigma70_r4"/>
    <property type="match status" value="1"/>
</dbReference>
<organism evidence="9 10">
    <name type="scientific">Blastopirellula marina DSM 3645</name>
    <dbReference type="NCBI Taxonomy" id="314230"/>
    <lineage>
        <taxon>Bacteria</taxon>
        <taxon>Pseudomonadati</taxon>
        <taxon>Planctomycetota</taxon>
        <taxon>Planctomycetia</taxon>
        <taxon>Pirellulales</taxon>
        <taxon>Pirellulaceae</taxon>
        <taxon>Blastopirellula</taxon>
    </lineage>
</organism>
<evidence type="ECO:0000259" key="8">
    <source>
        <dbReference type="PROSITE" id="PS00716"/>
    </source>
</evidence>
<evidence type="ECO:0000259" key="7">
    <source>
        <dbReference type="PROSITE" id="PS00715"/>
    </source>
</evidence>
<dbReference type="InterPro" id="IPR000943">
    <property type="entry name" value="RNA_pol_sigma70"/>
</dbReference>
<dbReference type="InterPro" id="IPR007627">
    <property type="entry name" value="RNA_pol_sigma70_r2"/>
</dbReference>
<dbReference type="InterPro" id="IPR007630">
    <property type="entry name" value="RNA_pol_sigma70_r4"/>
</dbReference>
<sequence length="516" mass="58535">MLQAAKGVEPHDSSDLGWLAGQATESLSTLTGNSTTPPREEVGDEDAAPPSKDTTPSDAWDDDALRRYLNEMSRSPLLSANEERLATERVITARKRFQRRLFGCGVAVKQVEKLIVETLDGSRRLDRTFEITVTSAARKQAEMLKLQQALANLRNAKQRNADDLQILLSPEPIERRNQAIERLIRRRYQTAILIEGLTLRIKFLPDILSRLGKLVQELCNQRSDLNSRTNFQLPRQGAGAEVWVDKYQEFPETLVWQYPRIMQAHEGLCRAQRAITSANLRLVVSIAKSFRGRGLSYLDLIQEGNLGLMRAVEKFDPSLGYKFATYATWWIRQAVMKGLADQGRTIRLPARMQDRIQKINVAKAILSQEHRSEPPIELTAKQAELTEREVVAADRLGRTIMSLDVSNNDDDSFGDTLASGDAEQSSADEQRLPLAINQLLQELTSREQEIVRRRFGMFDGRVQTLEEVSQAFSVTRERIRQIESAAIRKLRQPHLIRKLDDFLEARDLRAAATKPR</sequence>
<feature type="domain" description="RNA polymerase sigma-70" evidence="7">
    <location>
        <begin position="299"/>
        <end position="312"/>
    </location>
</feature>
<keyword evidence="2 5" id="KW-0731">Sigma factor</keyword>
<feature type="region of interest" description="Disordered" evidence="6">
    <location>
        <begin position="1"/>
        <end position="61"/>
    </location>
</feature>
<dbReference type="InterPro" id="IPR013324">
    <property type="entry name" value="RNA_pol_sigma_r3/r4-like"/>
</dbReference>
<gene>
    <name evidence="9" type="ORF">DSM3645_13620</name>
</gene>
<dbReference type="SUPFAM" id="SSF88946">
    <property type="entry name" value="Sigma2 domain of RNA polymerase sigma factors"/>
    <property type="match status" value="1"/>
</dbReference>
<evidence type="ECO:0000313" key="10">
    <source>
        <dbReference type="Proteomes" id="UP000004358"/>
    </source>
</evidence>
<dbReference type="GO" id="GO:0016987">
    <property type="term" value="F:sigma factor activity"/>
    <property type="evidence" value="ECO:0007669"/>
    <property type="project" value="UniProtKB-KW"/>
</dbReference>
<dbReference type="Gene3D" id="1.10.10.10">
    <property type="entry name" value="Winged helix-like DNA-binding domain superfamily/Winged helix DNA-binding domain"/>
    <property type="match status" value="2"/>
</dbReference>
<dbReference type="GO" id="GO:0003677">
    <property type="term" value="F:DNA binding"/>
    <property type="evidence" value="ECO:0007669"/>
    <property type="project" value="UniProtKB-KW"/>
</dbReference>
<dbReference type="Pfam" id="PF04539">
    <property type="entry name" value="Sigma70_r3"/>
    <property type="match status" value="1"/>
</dbReference>
<dbReference type="PRINTS" id="PR00046">
    <property type="entry name" value="SIGMA70FCT"/>
</dbReference>
<comment type="caution">
    <text evidence="9">The sequence shown here is derived from an EMBL/GenBank/DDBJ whole genome shotgun (WGS) entry which is preliminary data.</text>
</comment>
<protein>
    <recommendedName>
        <fullName evidence="5">RNA polymerase sigma factor</fullName>
    </recommendedName>
</protein>
<dbReference type="PROSITE" id="PS00715">
    <property type="entry name" value="SIGMA70_1"/>
    <property type="match status" value="1"/>
</dbReference>
<comment type="similarity">
    <text evidence="5">Belongs to the sigma-70 factor family.</text>
</comment>
<dbReference type="AlphaFoldDB" id="A3ZWN2"/>
<evidence type="ECO:0000256" key="1">
    <source>
        <dbReference type="ARBA" id="ARBA00023015"/>
    </source>
</evidence>
<evidence type="ECO:0000313" key="9">
    <source>
        <dbReference type="EMBL" id="EAQ79006.1"/>
    </source>
</evidence>
<evidence type="ECO:0000256" key="4">
    <source>
        <dbReference type="ARBA" id="ARBA00023163"/>
    </source>
</evidence>
<dbReference type="eggNOG" id="COG0568">
    <property type="taxonomic scope" value="Bacteria"/>
</dbReference>